<dbReference type="PIRSF" id="PIRSF018266">
    <property type="entry name" value="FecR"/>
    <property type="match status" value="1"/>
</dbReference>
<dbReference type="PANTHER" id="PTHR30273">
    <property type="entry name" value="PERIPLASMIC SIGNAL SENSOR AND SIGMA FACTOR ACTIVATOR FECR-RELATED"/>
    <property type="match status" value="1"/>
</dbReference>
<evidence type="ECO:0000313" key="5">
    <source>
        <dbReference type="Proteomes" id="UP000076848"/>
    </source>
</evidence>
<dbReference type="InterPro" id="IPR006860">
    <property type="entry name" value="FecR"/>
</dbReference>
<dbReference type="InterPro" id="IPR012373">
    <property type="entry name" value="Ferrdict_sens_TM"/>
</dbReference>
<dbReference type="Proteomes" id="UP000076848">
    <property type="component" value="Unassembled WGS sequence"/>
</dbReference>
<keyword evidence="1" id="KW-0472">Membrane</keyword>
<organism evidence="4 5">
    <name type="scientific">Bordetella ansorpii</name>
    <dbReference type="NCBI Taxonomy" id="288768"/>
    <lineage>
        <taxon>Bacteria</taxon>
        <taxon>Pseudomonadati</taxon>
        <taxon>Pseudomonadota</taxon>
        <taxon>Betaproteobacteria</taxon>
        <taxon>Burkholderiales</taxon>
        <taxon>Alcaligenaceae</taxon>
        <taxon>Bordetella</taxon>
    </lineage>
</organism>
<dbReference type="Pfam" id="PF04773">
    <property type="entry name" value="FecR"/>
    <property type="match status" value="1"/>
</dbReference>
<keyword evidence="5" id="KW-1185">Reference proteome</keyword>
<evidence type="ECO:0000259" key="3">
    <source>
        <dbReference type="Pfam" id="PF16220"/>
    </source>
</evidence>
<dbReference type="RefSeq" id="WP_066125363.1">
    <property type="nucleotide sequence ID" value="NZ_FKIF01000002.1"/>
</dbReference>
<dbReference type="InterPro" id="IPR032623">
    <property type="entry name" value="FecR_N"/>
</dbReference>
<feature type="domain" description="FecR protein" evidence="2">
    <location>
        <begin position="127"/>
        <end position="221"/>
    </location>
</feature>
<dbReference type="STRING" id="288768.SAMEA3906486_01577"/>
<gene>
    <name evidence="4" type="primary">fecR2_5</name>
    <name evidence="4" type="ORF">SAMEA3906486_01577</name>
</gene>
<feature type="domain" description="FecR N-terminal" evidence="3">
    <location>
        <begin position="17"/>
        <end position="57"/>
    </location>
</feature>
<feature type="transmembrane region" description="Helical" evidence="1">
    <location>
        <begin position="94"/>
        <end position="111"/>
    </location>
</feature>
<proteinExistence type="predicted"/>
<evidence type="ECO:0000313" key="4">
    <source>
        <dbReference type="EMBL" id="SAI67549.1"/>
    </source>
</evidence>
<dbReference type="GO" id="GO:0016989">
    <property type="term" value="F:sigma factor antagonist activity"/>
    <property type="evidence" value="ECO:0007669"/>
    <property type="project" value="TreeGrafter"/>
</dbReference>
<name>A0A157SAZ3_9BORD</name>
<keyword evidence="1 4" id="KW-0812">Transmembrane</keyword>
<keyword evidence="1" id="KW-1133">Transmembrane helix</keyword>
<evidence type="ECO:0000256" key="1">
    <source>
        <dbReference type="SAM" id="Phobius"/>
    </source>
</evidence>
<dbReference type="OrthoDB" id="8666469at2"/>
<reference evidence="4 5" key="1">
    <citation type="submission" date="2016-04" db="EMBL/GenBank/DDBJ databases">
        <authorList>
            <consortium name="Pathogen Informatics"/>
        </authorList>
    </citation>
    <scope>NUCLEOTIDE SEQUENCE [LARGE SCALE GENOMIC DNA]</scope>
    <source>
        <strain evidence="4 5">H050680373</strain>
    </source>
</reference>
<dbReference type="Pfam" id="PF16220">
    <property type="entry name" value="DUF4880"/>
    <property type="match status" value="1"/>
</dbReference>
<sequence>MKISADDRASPPDDLHKQAWVWLRLLNSGEVNSWDLEGFQRWLSADPAHKAAFHCARQQWAVLEPVAAAVRRRHPDAVPAQERESRSNLRARRAFLGAAVGAAAVAGIAVMRPPAGLWPAPGEWGADYRTAKGEQREIDLAGQAKVTLNTQTSVRRQDTGEGVEGIDLLAGEAAIDLSAAAGHRPFVVMAGAGRSQAEAGRFAVRYLDGKVCVTCLEGAVQVAHPMGQRRLATGQQATYADRELGEVKSHVDLRRVSAWRRGELVFDHTRLADVIEEINRYRPGRVMLMNASVRDQPVSGSFYIASLDDAVALLARTFELSGQALPGGFMILS</sequence>
<dbReference type="PANTHER" id="PTHR30273:SF2">
    <property type="entry name" value="PROTEIN FECR"/>
    <property type="match status" value="1"/>
</dbReference>
<dbReference type="Gene3D" id="3.55.50.30">
    <property type="match status" value="1"/>
</dbReference>
<accession>A0A157SAZ3</accession>
<dbReference type="Gene3D" id="2.60.120.1440">
    <property type="match status" value="1"/>
</dbReference>
<evidence type="ECO:0000259" key="2">
    <source>
        <dbReference type="Pfam" id="PF04773"/>
    </source>
</evidence>
<protein>
    <submittedName>
        <fullName evidence="4">Transmembrane sensor</fullName>
    </submittedName>
</protein>
<dbReference type="EMBL" id="FKIF01000002">
    <property type="protein sequence ID" value="SAI67549.1"/>
    <property type="molecule type" value="Genomic_DNA"/>
</dbReference>
<dbReference type="AlphaFoldDB" id="A0A157SAZ3"/>